<accession>A0A2I2KS55</accession>
<keyword evidence="2" id="KW-0597">Phosphoprotein</keyword>
<sequence>MSRTMTIDELRDLLVECAGGDDAAAPAGDISNVPFEDLGYDSLALIETATRLKLERGVVVPDEVIAQARTAGELLAEINERIAA</sequence>
<feature type="domain" description="Carrier" evidence="3">
    <location>
        <begin position="4"/>
        <end position="82"/>
    </location>
</feature>
<dbReference type="InterPro" id="IPR036736">
    <property type="entry name" value="ACP-like_sf"/>
</dbReference>
<organism evidence="4 5">
    <name type="scientific">Frankia canadensis</name>
    <dbReference type="NCBI Taxonomy" id="1836972"/>
    <lineage>
        <taxon>Bacteria</taxon>
        <taxon>Bacillati</taxon>
        <taxon>Actinomycetota</taxon>
        <taxon>Actinomycetes</taxon>
        <taxon>Frankiales</taxon>
        <taxon>Frankiaceae</taxon>
        <taxon>Frankia</taxon>
    </lineage>
</organism>
<dbReference type="InterPro" id="IPR009081">
    <property type="entry name" value="PP-bd_ACP"/>
</dbReference>
<dbReference type="RefSeq" id="WP_207770320.1">
    <property type="nucleotide sequence ID" value="NZ_FZMO01000171.1"/>
</dbReference>
<dbReference type="SUPFAM" id="SSF47336">
    <property type="entry name" value="ACP-like"/>
    <property type="match status" value="1"/>
</dbReference>
<evidence type="ECO:0000313" key="4">
    <source>
        <dbReference type="EMBL" id="SNQ48495.1"/>
    </source>
</evidence>
<dbReference type="EMBL" id="FZMO01000171">
    <property type="protein sequence ID" value="SNQ48495.1"/>
    <property type="molecule type" value="Genomic_DNA"/>
</dbReference>
<dbReference type="AlphaFoldDB" id="A0A2I2KS55"/>
<proteinExistence type="predicted"/>
<evidence type="ECO:0000313" key="5">
    <source>
        <dbReference type="Proteomes" id="UP000234331"/>
    </source>
</evidence>
<evidence type="ECO:0000256" key="1">
    <source>
        <dbReference type="ARBA" id="ARBA00022450"/>
    </source>
</evidence>
<dbReference type="Proteomes" id="UP000234331">
    <property type="component" value="Unassembled WGS sequence"/>
</dbReference>
<dbReference type="PROSITE" id="PS00012">
    <property type="entry name" value="PHOSPHOPANTETHEINE"/>
    <property type="match status" value="1"/>
</dbReference>
<dbReference type="PROSITE" id="PS50075">
    <property type="entry name" value="CARRIER"/>
    <property type="match status" value="1"/>
</dbReference>
<gene>
    <name evidence="4" type="ORF">FRACA_2520005</name>
</gene>
<reference evidence="4 5" key="1">
    <citation type="submission" date="2017-06" db="EMBL/GenBank/DDBJ databases">
        <authorList>
            <person name="Kim H.J."/>
            <person name="Triplett B.A."/>
        </authorList>
    </citation>
    <scope>NUCLEOTIDE SEQUENCE [LARGE SCALE GENOMIC DNA]</scope>
    <source>
        <strain evidence="4">FRACA_ARgP5</strain>
    </source>
</reference>
<evidence type="ECO:0000259" key="3">
    <source>
        <dbReference type="PROSITE" id="PS50075"/>
    </source>
</evidence>
<dbReference type="Pfam" id="PF00550">
    <property type="entry name" value="PP-binding"/>
    <property type="match status" value="1"/>
</dbReference>
<name>A0A2I2KS55_9ACTN</name>
<keyword evidence="5" id="KW-1185">Reference proteome</keyword>
<protein>
    <submittedName>
        <fullName evidence="4">Actinorhodin polyketide synthase acyl carrier protein</fullName>
    </submittedName>
</protein>
<keyword evidence="1" id="KW-0596">Phosphopantetheine</keyword>
<evidence type="ECO:0000256" key="2">
    <source>
        <dbReference type="ARBA" id="ARBA00022553"/>
    </source>
</evidence>
<dbReference type="InterPro" id="IPR006162">
    <property type="entry name" value="Ppantetheine_attach_site"/>
</dbReference>
<dbReference type="Gene3D" id="1.10.1200.10">
    <property type="entry name" value="ACP-like"/>
    <property type="match status" value="1"/>
</dbReference>